<comment type="caution">
    <text evidence="2">The sequence shown here is derived from an EMBL/GenBank/DDBJ whole genome shotgun (WGS) entry which is preliminary data.</text>
</comment>
<dbReference type="AlphaFoldDB" id="A0A151B6Q4"/>
<sequence length="491" mass="58637">MKNNNWLLKDNSNNIWNFYVDNEHNLIFSIRKDGRWIDNKFIDRNVIEFYVDIDCNNDIHVIYICDDKLKYCIIRDKKLTINTIYDSKNSNYIMKEIKLVIVDNVVHIFCLIPNAKANNEFILMNYVWDRKNVKKYPVCSIKKESYCNNYYDVELFDEKYVYVFYNDENNIYSKHYMGGKWGEAEKVIDINKNIREYSITSNKNIFNLLIVNNFLGKYELINVQLNEYFNVISKMEYISEYNIDNTTAIIENNEVYLFWTENGNLMISNTADKNIIPRIMSNTDGLIIYNFIVSCEHNIGGNKIYGIYPPDKLFLPSDIYDFDDNAEHENQHYSVDNTLNLRDKNVFCKNENQHYNIDNVDVEKLHSELLKVSKLRDDIENELHKISTNIQDDKSFIDELSNKLQILLEKKVKLSLGSKIVGIDDFFDYESYKNELNNKISKLEEENEILKSELLKEKEYRENEIEMLKKKIESEHDYFENKRKGIFRRIF</sequence>
<dbReference type="OrthoDB" id="1706352at2"/>
<evidence type="ECO:0000256" key="1">
    <source>
        <dbReference type="SAM" id="Coils"/>
    </source>
</evidence>
<dbReference type="PATRIC" id="fig|1121338.3.peg.666"/>
<proteinExistence type="predicted"/>
<dbReference type="RefSeq" id="WP_066822528.1">
    <property type="nucleotide sequence ID" value="NZ_LTBA01000003.1"/>
</dbReference>
<organism evidence="2 3">
    <name type="scientific">Clostridium tepidiprofundi DSM 19306</name>
    <dbReference type="NCBI Taxonomy" id="1121338"/>
    <lineage>
        <taxon>Bacteria</taxon>
        <taxon>Bacillati</taxon>
        <taxon>Bacillota</taxon>
        <taxon>Clostridia</taxon>
        <taxon>Eubacteriales</taxon>
        <taxon>Clostridiaceae</taxon>
        <taxon>Clostridium</taxon>
    </lineage>
</organism>
<dbReference type="EMBL" id="LTBA01000003">
    <property type="protein sequence ID" value="KYH35483.1"/>
    <property type="molecule type" value="Genomic_DNA"/>
</dbReference>
<accession>A0A151B6Q4</accession>
<evidence type="ECO:0000313" key="2">
    <source>
        <dbReference type="EMBL" id="KYH35483.1"/>
    </source>
</evidence>
<dbReference type="STRING" id="1121338.CLTEP_06590"/>
<name>A0A151B6Q4_9CLOT</name>
<protein>
    <submittedName>
        <fullName evidence="2">Uncharacterized protein</fullName>
    </submittedName>
</protein>
<dbReference type="Proteomes" id="UP000075531">
    <property type="component" value="Unassembled WGS sequence"/>
</dbReference>
<reference evidence="2 3" key="1">
    <citation type="submission" date="2016-02" db="EMBL/GenBank/DDBJ databases">
        <title>Genome sequence of Clostridium tepidiprofundi DSM 19306.</title>
        <authorList>
            <person name="Poehlein A."/>
            <person name="Daniel R."/>
        </authorList>
    </citation>
    <scope>NUCLEOTIDE SEQUENCE [LARGE SCALE GENOMIC DNA]</scope>
    <source>
        <strain evidence="2 3">DSM 19306</strain>
    </source>
</reference>
<keyword evidence="1" id="KW-0175">Coiled coil</keyword>
<keyword evidence="3" id="KW-1185">Reference proteome</keyword>
<feature type="coiled-coil region" evidence="1">
    <location>
        <begin position="426"/>
        <end position="471"/>
    </location>
</feature>
<evidence type="ECO:0000313" key="3">
    <source>
        <dbReference type="Proteomes" id="UP000075531"/>
    </source>
</evidence>
<gene>
    <name evidence="2" type="ORF">CLTEP_06590</name>
</gene>